<dbReference type="RefSeq" id="WP_178328716.1">
    <property type="nucleotide sequence ID" value="NZ_CP073310.1"/>
</dbReference>
<dbReference type="InterPro" id="IPR019231">
    <property type="entry name" value="DUF2170"/>
</dbReference>
<evidence type="ECO:0000313" key="1">
    <source>
        <dbReference type="EMBL" id="MDH1481118.1"/>
    </source>
</evidence>
<gene>
    <name evidence="1" type="ORF">N5E88_16750</name>
</gene>
<evidence type="ECO:0000313" key="2">
    <source>
        <dbReference type="Proteomes" id="UP001161707"/>
    </source>
</evidence>
<sequence>MRWSLSSLADELLHRSDINIDLKNNNDVLMVKMNDYGDLPLNIFITPKQIIIDTYICPANIIKRQADFNLFLLRNQKILPLSSVGLSLIQHEEYYVAFGALSISSSLEDIILELTTLAENALDLAELTEEFLN</sequence>
<dbReference type="Proteomes" id="UP001161707">
    <property type="component" value="Unassembled WGS sequence"/>
</dbReference>
<comment type="caution">
    <text evidence="1">The sequence shown here is derived from an EMBL/GenBank/DDBJ whole genome shotgun (WGS) entry which is preliminary data.</text>
</comment>
<dbReference type="Pfam" id="PF09938">
    <property type="entry name" value="DUF2170"/>
    <property type="match status" value="1"/>
</dbReference>
<organism evidence="1 2">
    <name type="scientific">Enterobacter cloacae</name>
    <dbReference type="NCBI Taxonomy" id="550"/>
    <lineage>
        <taxon>Bacteria</taxon>
        <taxon>Pseudomonadati</taxon>
        <taxon>Pseudomonadota</taxon>
        <taxon>Gammaproteobacteria</taxon>
        <taxon>Enterobacterales</taxon>
        <taxon>Enterobacteriaceae</taxon>
        <taxon>Enterobacter</taxon>
        <taxon>Enterobacter cloacae complex</taxon>
    </lineage>
</organism>
<dbReference type="AlphaFoldDB" id="A0AA42UAJ6"/>
<name>A0AA42UAJ6_ENTCL</name>
<protein>
    <submittedName>
        <fullName evidence="1">DUF2170 family protein</fullName>
    </submittedName>
</protein>
<accession>A0AA42UAJ6</accession>
<reference evidence="1" key="1">
    <citation type="submission" date="2022-09" db="EMBL/GenBank/DDBJ databases">
        <title>Intensive care unit water sources are persistently colonized with multi-drug resistant bacteria and are the site of extensive horizontal gene transfer of antibiotic resistance genes.</title>
        <authorList>
            <person name="Diorio-Toth L."/>
        </authorList>
    </citation>
    <scope>NUCLEOTIDE SEQUENCE</scope>
    <source>
        <strain evidence="1">GD03711</strain>
    </source>
</reference>
<dbReference type="EMBL" id="JAOCIY010000049">
    <property type="protein sequence ID" value="MDH1481118.1"/>
    <property type="molecule type" value="Genomic_DNA"/>
</dbReference>
<proteinExistence type="predicted"/>